<dbReference type="SUPFAM" id="SSF51182">
    <property type="entry name" value="RmlC-like cupins"/>
    <property type="match status" value="1"/>
</dbReference>
<dbReference type="AlphaFoldDB" id="A0A8T8WJ35"/>
<evidence type="ECO:0000313" key="3">
    <source>
        <dbReference type="Proteomes" id="UP000826254"/>
    </source>
</evidence>
<protein>
    <submittedName>
        <fullName evidence="2">Cupin domain-containing protein</fullName>
    </submittedName>
</protein>
<evidence type="ECO:0000313" key="2">
    <source>
        <dbReference type="EMBL" id="QZP39827.1"/>
    </source>
</evidence>
<feature type="domain" description="Cupin type-2" evidence="1">
    <location>
        <begin position="8"/>
        <end position="48"/>
    </location>
</feature>
<geneLocation type="plasmid" evidence="2 3">
    <name>unnamed2</name>
</geneLocation>
<dbReference type="Gene3D" id="2.60.120.10">
    <property type="entry name" value="Jelly Rolls"/>
    <property type="match status" value="1"/>
</dbReference>
<dbReference type="Pfam" id="PF07883">
    <property type="entry name" value="Cupin_2"/>
    <property type="match status" value="1"/>
</dbReference>
<organism evidence="2 3">
    <name type="scientific">Halobaculum magnesiiphilum</name>
    <dbReference type="NCBI Taxonomy" id="1017351"/>
    <lineage>
        <taxon>Archaea</taxon>
        <taxon>Methanobacteriati</taxon>
        <taxon>Methanobacteriota</taxon>
        <taxon>Stenosarchaea group</taxon>
        <taxon>Halobacteria</taxon>
        <taxon>Halobacteriales</taxon>
        <taxon>Haloferacaceae</taxon>
        <taxon>Halobaculum</taxon>
    </lineage>
</organism>
<dbReference type="Proteomes" id="UP000826254">
    <property type="component" value="Plasmid unnamed2"/>
</dbReference>
<accession>A0A8T8WJ35</accession>
<dbReference type="EMBL" id="CP081960">
    <property type="protein sequence ID" value="QZP39827.1"/>
    <property type="molecule type" value="Genomic_DNA"/>
</dbReference>
<dbReference type="InterPro" id="IPR011051">
    <property type="entry name" value="RmlC_Cupin_sf"/>
</dbReference>
<reference evidence="2 3" key="1">
    <citation type="journal article" date="2021" name="Int. J. Syst. Evol. Microbiol.">
        <title>Halobaculum halophilum sp. nov. and Halobaculum salinum sp. nov., isolated from salt lake and saline soil.</title>
        <authorList>
            <person name="Cui H.L."/>
            <person name="Shi X.W."/>
            <person name="Yin X.M."/>
            <person name="Yang X.Y."/>
            <person name="Hou J."/>
            <person name="Zhu L."/>
        </authorList>
    </citation>
    <scope>NUCLEOTIDE SEQUENCE [LARGE SCALE GENOMIC DNA]</scope>
    <source>
        <strain evidence="2 3">NBRC 109044</strain>
    </source>
</reference>
<dbReference type="InterPro" id="IPR013096">
    <property type="entry name" value="Cupin_2"/>
</dbReference>
<sequence length="99" mass="11136">MKKTLFTTVQLEDERHTLTSGGYAMAPREVPHTYRNSGDDPARVLFIYTPGNHWRYLEAAAEQSPVEDESDIDRMLPILEPYGIEMVGPPLDVDDATVS</sequence>
<name>A0A8T8WJ35_9EURY</name>
<dbReference type="InterPro" id="IPR014710">
    <property type="entry name" value="RmlC-like_jellyroll"/>
</dbReference>
<dbReference type="KEGG" id="hmp:K6T50_18510"/>
<proteinExistence type="predicted"/>
<keyword evidence="3" id="KW-1185">Reference proteome</keyword>
<keyword evidence="2" id="KW-0614">Plasmid</keyword>
<gene>
    <name evidence="2" type="ORF">K6T50_18510</name>
</gene>
<evidence type="ECO:0000259" key="1">
    <source>
        <dbReference type="Pfam" id="PF07883"/>
    </source>
</evidence>